<name>A0A218WMT4_PUNGR</name>
<proteinExistence type="predicted"/>
<reference evidence="3" key="1">
    <citation type="journal article" date="2017" name="Plant J.">
        <title>The pomegranate (Punica granatum L.) genome and the genomics of punicalagin biosynthesis.</title>
        <authorList>
            <person name="Qin G."/>
            <person name="Xu C."/>
            <person name="Ming R."/>
            <person name="Tang H."/>
            <person name="Guyot R."/>
            <person name="Kramer E.M."/>
            <person name="Hu Y."/>
            <person name="Yi X."/>
            <person name="Qi Y."/>
            <person name="Xu X."/>
            <person name="Gao Z."/>
            <person name="Pan H."/>
            <person name="Jian J."/>
            <person name="Tian Y."/>
            <person name="Yue Z."/>
            <person name="Xu Y."/>
        </authorList>
    </citation>
    <scope>NUCLEOTIDE SEQUENCE [LARGE SCALE GENOMIC DNA]</scope>
    <source>
        <strain evidence="3">cv. Dabenzi</strain>
    </source>
</reference>
<organism evidence="2 3">
    <name type="scientific">Punica granatum</name>
    <name type="common">Pomegranate</name>
    <dbReference type="NCBI Taxonomy" id="22663"/>
    <lineage>
        <taxon>Eukaryota</taxon>
        <taxon>Viridiplantae</taxon>
        <taxon>Streptophyta</taxon>
        <taxon>Embryophyta</taxon>
        <taxon>Tracheophyta</taxon>
        <taxon>Spermatophyta</taxon>
        <taxon>Magnoliopsida</taxon>
        <taxon>eudicotyledons</taxon>
        <taxon>Gunneridae</taxon>
        <taxon>Pentapetalae</taxon>
        <taxon>rosids</taxon>
        <taxon>malvids</taxon>
        <taxon>Myrtales</taxon>
        <taxon>Lythraceae</taxon>
        <taxon>Punica</taxon>
    </lineage>
</organism>
<feature type="compositionally biased region" description="Basic residues" evidence="1">
    <location>
        <begin position="9"/>
        <end position="18"/>
    </location>
</feature>
<dbReference type="AlphaFoldDB" id="A0A218WMT4"/>
<feature type="region of interest" description="Disordered" evidence="1">
    <location>
        <begin position="1"/>
        <end position="25"/>
    </location>
</feature>
<dbReference type="EMBL" id="MTKT01003950">
    <property type="protein sequence ID" value="OWM73660.1"/>
    <property type="molecule type" value="Genomic_DNA"/>
</dbReference>
<comment type="caution">
    <text evidence="2">The sequence shown here is derived from an EMBL/GenBank/DDBJ whole genome shotgun (WGS) entry which is preliminary data.</text>
</comment>
<protein>
    <submittedName>
        <fullName evidence="2">Uncharacterized protein</fullName>
    </submittedName>
</protein>
<sequence>MGGAPAHSRMGRQSRVRGRGQSFTPNSLCGIVTFGSKVPLTFPSFDLEYFEMLLPADQASRSKGDRERGIRIRRQGVYCLPLRKGSSLYKP</sequence>
<evidence type="ECO:0000313" key="3">
    <source>
        <dbReference type="Proteomes" id="UP000197138"/>
    </source>
</evidence>
<evidence type="ECO:0000256" key="1">
    <source>
        <dbReference type="SAM" id="MobiDB-lite"/>
    </source>
</evidence>
<accession>A0A218WMT4</accession>
<dbReference type="Proteomes" id="UP000197138">
    <property type="component" value="Unassembled WGS sequence"/>
</dbReference>
<gene>
    <name evidence="2" type="ORF">CDL15_Pgr026760</name>
</gene>
<evidence type="ECO:0000313" key="2">
    <source>
        <dbReference type="EMBL" id="OWM73660.1"/>
    </source>
</evidence>